<evidence type="ECO:0000313" key="2">
    <source>
        <dbReference type="EMBL" id="TCO25260.1"/>
    </source>
</evidence>
<reference evidence="2 3" key="3">
    <citation type="submission" date="2019-03" db="EMBL/GenBank/DDBJ databases">
        <title>Genomic Encyclopedia of Type Strains, Phase IV (KMG-IV): sequencing the most valuable type-strain genomes for metagenomic binning, comparative biology and taxonomic classification.</title>
        <authorList>
            <person name="Goeker M."/>
        </authorList>
    </citation>
    <scope>NUCLEOTIDE SEQUENCE [LARGE SCALE GENOMIC DNA]</scope>
    <source>
        <strain evidence="2 3">DSM 103236</strain>
    </source>
</reference>
<dbReference type="OrthoDB" id="9960862at2"/>
<comment type="caution">
    <text evidence="2">The sequence shown here is derived from an EMBL/GenBank/DDBJ whole genome shotgun (WGS) entry which is preliminary data.</text>
</comment>
<sequence>MQTDNLITAQTEEKKTVLSWIVETNLPEADQLICKVFENDIFLYNINVIKSEINRNAQANEVIKTANVLYNYVSPDGFAIAMEDFGTRQEADEYFESWKKGFERQGYYSSTQYGRLQLDLLNEFCELSRYVED</sequence>
<reference evidence="1" key="4">
    <citation type="submission" date="2024-05" db="EMBL/GenBank/DDBJ databases">
        <authorList>
            <person name="Sun Q."/>
            <person name="Zhou Y."/>
        </authorList>
    </citation>
    <scope>NUCLEOTIDE SEQUENCE</scope>
    <source>
        <strain evidence="1">CGMCC 1.15644</strain>
    </source>
</reference>
<protein>
    <submittedName>
        <fullName evidence="2">Uncharacterized protein</fullName>
    </submittedName>
</protein>
<evidence type="ECO:0000313" key="1">
    <source>
        <dbReference type="EMBL" id="GGE46887.1"/>
    </source>
</evidence>
<gene>
    <name evidence="2" type="ORF">EV200_104297</name>
    <name evidence="1" type="ORF">GCM10011413_11220</name>
</gene>
<dbReference type="EMBL" id="SLWO01000004">
    <property type="protein sequence ID" value="TCO25260.1"/>
    <property type="molecule type" value="Genomic_DNA"/>
</dbReference>
<reference evidence="4" key="2">
    <citation type="journal article" date="2019" name="Int. J. Syst. Evol. Microbiol.">
        <title>The Global Catalogue of Microorganisms (GCM) 10K type strain sequencing project: providing services to taxonomists for standard genome sequencing and annotation.</title>
        <authorList>
            <consortium name="The Broad Institute Genomics Platform"/>
            <consortium name="The Broad Institute Genome Sequencing Center for Infectious Disease"/>
            <person name="Wu L."/>
            <person name="Ma J."/>
        </authorList>
    </citation>
    <scope>NUCLEOTIDE SEQUENCE [LARGE SCALE GENOMIC DNA]</scope>
    <source>
        <strain evidence="4">CGMCC 1.15644</strain>
    </source>
</reference>
<dbReference type="EMBL" id="BMJO01000002">
    <property type="protein sequence ID" value="GGE46887.1"/>
    <property type="molecule type" value="Genomic_DNA"/>
</dbReference>
<dbReference type="Proteomes" id="UP000622648">
    <property type="component" value="Unassembled WGS sequence"/>
</dbReference>
<reference evidence="1" key="1">
    <citation type="journal article" date="2014" name="Int. J. Syst. Evol. Microbiol.">
        <title>Complete genome of a new Firmicutes species belonging to the dominant human colonic microbiota ('Ruminococcus bicirculans') reveals two chromosomes and a selective capacity to utilize plant glucans.</title>
        <authorList>
            <consortium name="NISC Comparative Sequencing Program"/>
            <person name="Wegmann U."/>
            <person name="Louis P."/>
            <person name="Goesmann A."/>
            <person name="Henrissat B."/>
            <person name="Duncan S.H."/>
            <person name="Flint H.J."/>
        </authorList>
    </citation>
    <scope>NUCLEOTIDE SEQUENCE</scope>
    <source>
        <strain evidence="1">CGMCC 1.15644</strain>
    </source>
</reference>
<dbReference type="Proteomes" id="UP000295684">
    <property type="component" value="Unassembled WGS sequence"/>
</dbReference>
<evidence type="ECO:0000313" key="3">
    <source>
        <dbReference type="Proteomes" id="UP000295684"/>
    </source>
</evidence>
<evidence type="ECO:0000313" key="4">
    <source>
        <dbReference type="Proteomes" id="UP000622648"/>
    </source>
</evidence>
<dbReference type="RefSeq" id="WP_132532856.1">
    <property type="nucleotide sequence ID" value="NZ_BMJO01000002.1"/>
</dbReference>
<dbReference type="AlphaFoldDB" id="A0A4R2HG57"/>
<accession>A0A4R2HG57</accession>
<keyword evidence="4" id="KW-1185">Reference proteome</keyword>
<proteinExistence type="predicted"/>
<organism evidence="2 3">
    <name type="scientific">Pedobacter psychrotolerans</name>
    <dbReference type="NCBI Taxonomy" id="1843235"/>
    <lineage>
        <taxon>Bacteria</taxon>
        <taxon>Pseudomonadati</taxon>
        <taxon>Bacteroidota</taxon>
        <taxon>Sphingobacteriia</taxon>
        <taxon>Sphingobacteriales</taxon>
        <taxon>Sphingobacteriaceae</taxon>
        <taxon>Pedobacter</taxon>
    </lineage>
</organism>
<name>A0A4R2HG57_9SPHI</name>